<protein>
    <recommendedName>
        <fullName evidence="5">Protein NDNF C-terminal domain-containing protein</fullName>
    </recommendedName>
</protein>
<dbReference type="InterPro" id="IPR019326">
    <property type="entry name" value="NDNF"/>
</dbReference>
<keyword evidence="3" id="KW-0677">Repeat</keyword>
<gene>
    <name evidence="6" type="ORF">PHYEVI_LOCUS3502</name>
</gene>
<dbReference type="GO" id="GO:0005576">
    <property type="term" value="C:extracellular region"/>
    <property type="evidence" value="ECO:0007669"/>
    <property type="project" value="UniProtKB-SubCell"/>
</dbReference>
<evidence type="ECO:0000313" key="6">
    <source>
        <dbReference type="EMBL" id="CAH1164673.1"/>
    </source>
</evidence>
<accession>A0A9P0GUP0</accession>
<reference evidence="6" key="1">
    <citation type="submission" date="2022-01" db="EMBL/GenBank/DDBJ databases">
        <authorList>
            <person name="King R."/>
        </authorList>
    </citation>
    <scope>NUCLEOTIDE SEQUENCE</scope>
</reference>
<keyword evidence="2" id="KW-0964">Secreted</keyword>
<evidence type="ECO:0000313" key="7">
    <source>
        <dbReference type="Proteomes" id="UP001153712"/>
    </source>
</evidence>
<proteinExistence type="predicted"/>
<sequence>MLVPWVKFVGILLAAKFGGSENSNVLPADKQTTIFLPKGAIKSYRFSSTVENGSLSITVVTCPHPIRMSVKLNRNDSSAAVYPIEIGPVFDVDEALTTNFTSREGVYILDFFPAHDDTHLNVYVGTEIGGPAVFQQEKHSKITVHKKRKELVVKWRPSLVDPQNTEYCLIIDNKQLFKTLCLTNRNREPKKSDGVYPRKICVGEKLQCRLKADSGESRYFSLFATNKQSNLTYLYGTETSTGRSKPSALKDGKWTLANLKKTGGEVNFKYRVAKTGGNVVRMFIISCESGLKLKIYRRDKVILTRNLTKHNVILLNTLENGYKYNIKLKTSAKDVDNNSRIQILVTSKSQFEFPFPQMPNDTRIIEYKSLKTCSSVTIGWLVPPQTKSAHYCFFVKEKDENETAFDKCGLRRRITDFVVHYCKEIDHQNQKVLIEKVAYLAPGKNYVIQVVVKKPYLKSLSYDLFQTSTLRSCKKY</sequence>
<dbReference type="AlphaFoldDB" id="A0A9P0GUP0"/>
<evidence type="ECO:0000259" key="5">
    <source>
        <dbReference type="Pfam" id="PF19433"/>
    </source>
</evidence>
<comment type="subcellular location">
    <subcellularLocation>
        <location evidence="1">Secreted</location>
    </subcellularLocation>
</comment>
<feature type="domain" description="Protein NDNF C-terminal" evidence="5">
    <location>
        <begin position="321"/>
        <end position="469"/>
    </location>
</feature>
<keyword evidence="7" id="KW-1185">Reference proteome</keyword>
<evidence type="ECO:0000256" key="4">
    <source>
        <dbReference type="SAM" id="SignalP"/>
    </source>
</evidence>
<dbReference type="EMBL" id="OU900106">
    <property type="protein sequence ID" value="CAH1164673.1"/>
    <property type="molecule type" value="Genomic_DNA"/>
</dbReference>
<dbReference type="PANTHER" id="PTHR14619">
    <property type="entry name" value="NEURON-DERIVED NEUROTROPHIC FACTOR"/>
    <property type="match status" value="1"/>
</dbReference>
<dbReference type="OrthoDB" id="9872501at2759"/>
<evidence type="ECO:0000256" key="2">
    <source>
        <dbReference type="ARBA" id="ARBA00022525"/>
    </source>
</evidence>
<dbReference type="Proteomes" id="UP001153712">
    <property type="component" value="Chromosome 13"/>
</dbReference>
<dbReference type="PANTHER" id="PTHR14619:SF3">
    <property type="entry name" value="PROTEIN NDNF"/>
    <property type="match status" value="1"/>
</dbReference>
<dbReference type="Pfam" id="PF19433">
    <property type="entry name" value="NDNF_C"/>
    <property type="match status" value="1"/>
</dbReference>
<feature type="chain" id="PRO_5040376272" description="Protein NDNF C-terminal domain-containing protein" evidence="4">
    <location>
        <begin position="21"/>
        <end position="476"/>
    </location>
</feature>
<name>A0A9P0GUP0_PHYSR</name>
<dbReference type="InterPro" id="IPR045805">
    <property type="entry name" value="NDNF_C"/>
</dbReference>
<keyword evidence="4" id="KW-0732">Signal</keyword>
<feature type="signal peptide" evidence="4">
    <location>
        <begin position="1"/>
        <end position="20"/>
    </location>
</feature>
<organism evidence="6 7">
    <name type="scientific">Phyllotreta striolata</name>
    <name type="common">Striped flea beetle</name>
    <name type="synonym">Crioceris striolata</name>
    <dbReference type="NCBI Taxonomy" id="444603"/>
    <lineage>
        <taxon>Eukaryota</taxon>
        <taxon>Metazoa</taxon>
        <taxon>Ecdysozoa</taxon>
        <taxon>Arthropoda</taxon>
        <taxon>Hexapoda</taxon>
        <taxon>Insecta</taxon>
        <taxon>Pterygota</taxon>
        <taxon>Neoptera</taxon>
        <taxon>Endopterygota</taxon>
        <taxon>Coleoptera</taxon>
        <taxon>Polyphaga</taxon>
        <taxon>Cucujiformia</taxon>
        <taxon>Chrysomeloidea</taxon>
        <taxon>Chrysomelidae</taxon>
        <taxon>Galerucinae</taxon>
        <taxon>Alticini</taxon>
        <taxon>Phyllotreta</taxon>
    </lineage>
</organism>
<evidence type="ECO:0000256" key="3">
    <source>
        <dbReference type="ARBA" id="ARBA00022737"/>
    </source>
</evidence>
<evidence type="ECO:0000256" key="1">
    <source>
        <dbReference type="ARBA" id="ARBA00004613"/>
    </source>
</evidence>